<dbReference type="AlphaFoldDB" id="A0A1F6EIF1"/>
<protein>
    <submittedName>
        <fullName evidence="1">Uncharacterized protein</fullName>
    </submittedName>
</protein>
<reference evidence="1 2" key="1">
    <citation type="journal article" date="2016" name="Nat. Commun.">
        <title>Thousands of microbial genomes shed light on interconnected biogeochemical processes in an aquifer system.</title>
        <authorList>
            <person name="Anantharaman K."/>
            <person name="Brown C.T."/>
            <person name="Hug L.A."/>
            <person name="Sharon I."/>
            <person name="Castelle C.J."/>
            <person name="Probst A.J."/>
            <person name="Thomas B.C."/>
            <person name="Singh A."/>
            <person name="Wilkins M.J."/>
            <person name="Karaoz U."/>
            <person name="Brodie E.L."/>
            <person name="Williams K.H."/>
            <person name="Hubbard S.S."/>
            <person name="Banfield J.F."/>
        </authorList>
    </citation>
    <scope>NUCLEOTIDE SEQUENCE [LARGE SCALE GENOMIC DNA]</scope>
</reference>
<sequence length="172" mass="19878">MKTADTVMSIMQLIKAEALPDKPVAIDLRFFRKIYLADTYNGGGCCLDGVEYSAILYGNRVVWQSAIYRDPNNMRHRQPFDGNNELYYKLFDVAQRYLHILEICRTKYFEEKLEEGADKYWDCVGLTAEVLKTLGTHPQYLKILKDFGLELEKVDGYGLYRIGCSKRHKTAA</sequence>
<accession>A0A1F6EIF1</accession>
<proteinExistence type="predicted"/>
<organism evidence="1 2">
    <name type="scientific">Candidatus Kaiserbacteria bacterium RIFCSPLOWO2_01_FULL_54_20</name>
    <dbReference type="NCBI Taxonomy" id="1798513"/>
    <lineage>
        <taxon>Bacteria</taxon>
        <taxon>Candidatus Kaiseribacteriota</taxon>
    </lineage>
</organism>
<evidence type="ECO:0000313" key="2">
    <source>
        <dbReference type="Proteomes" id="UP000178427"/>
    </source>
</evidence>
<evidence type="ECO:0000313" key="1">
    <source>
        <dbReference type="EMBL" id="OGG73415.1"/>
    </source>
</evidence>
<dbReference type="EMBL" id="MFMA01000054">
    <property type="protein sequence ID" value="OGG73415.1"/>
    <property type="molecule type" value="Genomic_DNA"/>
</dbReference>
<dbReference type="Proteomes" id="UP000178427">
    <property type="component" value="Unassembled WGS sequence"/>
</dbReference>
<name>A0A1F6EIF1_9BACT</name>
<comment type="caution">
    <text evidence="1">The sequence shown here is derived from an EMBL/GenBank/DDBJ whole genome shotgun (WGS) entry which is preliminary data.</text>
</comment>
<gene>
    <name evidence="1" type="ORF">A3A40_01975</name>
</gene>